<dbReference type="AlphaFoldDB" id="A0A3V3U5S0"/>
<accession>A0A3V3U5S0</accession>
<feature type="coiled-coil region" evidence="1">
    <location>
        <begin position="44"/>
        <end position="78"/>
    </location>
</feature>
<reference evidence="3" key="1">
    <citation type="submission" date="2018-06" db="EMBL/GenBank/DDBJ databases">
        <authorList>
            <person name="Ashton P.M."/>
            <person name="Dallman T."/>
            <person name="Nair S."/>
            <person name="De Pinna E."/>
            <person name="Peters T."/>
            <person name="Grant K."/>
        </authorList>
    </citation>
    <scope>NUCLEOTIDE SEQUENCE</scope>
    <source>
        <strain evidence="3">288881</strain>
    </source>
</reference>
<evidence type="ECO:0000313" key="3">
    <source>
        <dbReference type="EMBL" id="EBV2394232.1"/>
    </source>
</evidence>
<protein>
    <submittedName>
        <fullName evidence="3">Uncharacterized protein</fullName>
    </submittedName>
</protein>
<keyword evidence="1" id="KW-0175">Coiled coil</keyword>
<keyword evidence="2" id="KW-0812">Transmembrane</keyword>
<evidence type="ECO:0000256" key="2">
    <source>
        <dbReference type="SAM" id="Phobius"/>
    </source>
</evidence>
<gene>
    <name evidence="3" type="ORF">DN323_01050</name>
</gene>
<dbReference type="EMBL" id="AAHEPM010000001">
    <property type="protein sequence ID" value="EBV2394232.1"/>
    <property type="molecule type" value="Genomic_DNA"/>
</dbReference>
<keyword evidence="2" id="KW-1133">Transmembrane helix</keyword>
<comment type="caution">
    <text evidence="3">The sequence shown here is derived from an EMBL/GenBank/DDBJ whole genome shotgun (WGS) entry which is preliminary data.</text>
</comment>
<proteinExistence type="predicted"/>
<feature type="transmembrane region" description="Helical" evidence="2">
    <location>
        <begin position="12"/>
        <end position="31"/>
    </location>
</feature>
<keyword evidence="2" id="KW-0472">Membrane</keyword>
<organism evidence="3">
    <name type="scientific">Salmonella enterica subsp. enterica serovar Havana</name>
    <dbReference type="NCBI Taxonomy" id="179997"/>
    <lineage>
        <taxon>Bacteria</taxon>
        <taxon>Pseudomonadati</taxon>
        <taxon>Pseudomonadota</taxon>
        <taxon>Gammaproteobacteria</taxon>
        <taxon>Enterobacterales</taxon>
        <taxon>Enterobacteriaceae</taxon>
        <taxon>Salmonella</taxon>
    </lineage>
</organism>
<name>A0A3V3U5S0_SALET</name>
<sequence>MDISNDRGHSLIKFLGFTGVAAIISIAVSLGKTQQVIDDTSAQTKQSQHQIDELTADIRVEQQELVDVDRRVTRLEDKQSAN</sequence>
<evidence type="ECO:0000256" key="1">
    <source>
        <dbReference type="SAM" id="Coils"/>
    </source>
</evidence>